<dbReference type="PROSITE" id="PS00616">
    <property type="entry name" value="HIS_ACID_PHOSPHAT_1"/>
    <property type="match status" value="1"/>
</dbReference>
<dbReference type="GO" id="GO:0005739">
    <property type="term" value="C:mitochondrion"/>
    <property type="evidence" value="ECO:0007669"/>
    <property type="project" value="TreeGrafter"/>
</dbReference>
<dbReference type="Gene3D" id="3.40.50.1240">
    <property type="entry name" value="Phosphoglycerate mutase-like"/>
    <property type="match status" value="1"/>
</dbReference>
<keyword evidence="9" id="KW-1185">Reference proteome</keyword>
<feature type="chain" id="PRO_5029481367" description="Lysophosphatidic acid phosphatase type 6" evidence="7">
    <location>
        <begin position="25"/>
        <end position="417"/>
    </location>
</feature>
<dbReference type="GO" id="GO:2001311">
    <property type="term" value="P:lysobisphosphatidic acid metabolic process"/>
    <property type="evidence" value="ECO:0007669"/>
    <property type="project" value="TreeGrafter"/>
</dbReference>
<evidence type="ECO:0000256" key="4">
    <source>
        <dbReference type="ARBA" id="ARBA00033695"/>
    </source>
</evidence>
<dbReference type="EMBL" id="VWYO01010250">
    <property type="protein sequence ID" value="NXR62120.1"/>
    <property type="molecule type" value="Genomic_DNA"/>
</dbReference>
<evidence type="ECO:0000256" key="3">
    <source>
        <dbReference type="ARBA" id="ARBA00012646"/>
    </source>
</evidence>
<evidence type="ECO:0000256" key="1">
    <source>
        <dbReference type="ARBA" id="ARBA00000235"/>
    </source>
</evidence>
<dbReference type="SUPFAM" id="SSF53254">
    <property type="entry name" value="Phosphoglycerate mutase-like"/>
    <property type="match status" value="1"/>
</dbReference>
<keyword evidence="7" id="KW-0732">Signal</keyword>
<sequence>MGWGIRLWVLGGLAAWTQRRRAAAARWDGGEGEGGRRRDLELRLVQVVFRHGARTPLRPIPGAAPVEWHPTILDVPAKTKFDYVVTDLNGGPQPPSLLDEEYKKTVFKGGVVAGQLTKVGMQQTFALGERLRRNYVEEVKFLSPTFKPAEVFIRSTNILRNLESTRCLLAGLYQQQKEGPVVIVTDEASSEMLYPNYQNCPRLKYLTREKSENAMHQPGISDDLKKIKKRMGIDGDESVDFFVLLDNIFAEQVHNMPSCPLLKSFQQTVERRSVDSMLFILEDSSREVLQMNIGLLFNTLQKNIKAAVNPSNPAEKARKLFLLACHDSTLIPLLLALGTFDHRWPPYAADVALELYQHRRSKEWFVRMSYRGEEQVVKGCKAGLCPLEEFLEVLSQYSVTPEEYNNLCSKVDRNQKT</sequence>
<dbReference type="Proteomes" id="UP000587697">
    <property type="component" value="Unassembled WGS sequence"/>
</dbReference>
<comment type="catalytic activity">
    <reaction evidence="1">
        <text>1-(9Z-octadecenoyl)-sn-glycero-3-phosphate + H2O = 1-(9Z-octadecenoyl)-sn-glycerol + phosphate</text>
        <dbReference type="Rhea" id="RHEA:39835"/>
        <dbReference type="ChEBI" id="CHEBI:15377"/>
        <dbReference type="ChEBI" id="CHEBI:43474"/>
        <dbReference type="ChEBI" id="CHEBI:74544"/>
        <dbReference type="ChEBI" id="CHEBI:75757"/>
    </reaction>
    <physiologicalReaction direction="left-to-right" evidence="1">
        <dbReference type="Rhea" id="RHEA:39836"/>
    </physiologicalReaction>
</comment>
<dbReference type="InterPro" id="IPR033379">
    <property type="entry name" value="Acid_Pase_AS"/>
</dbReference>
<dbReference type="InterPro" id="IPR000560">
    <property type="entry name" value="His_Pase_clade-2"/>
</dbReference>
<protein>
    <recommendedName>
        <fullName evidence="6">Lysophosphatidic acid phosphatase type 6</fullName>
        <ecNumber evidence="3">3.1.3.2</ecNumber>
    </recommendedName>
</protein>
<comment type="catalytic activity">
    <reaction evidence="4">
        <text>a phosphate monoester + H2O = an alcohol + phosphate</text>
        <dbReference type="Rhea" id="RHEA:15017"/>
        <dbReference type="ChEBI" id="CHEBI:15377"/>
        <dbReference type="ChEBI" id="CHEBI:30879"/>
        <dbReference type="ChEBI" id="CHEBI:43474"/>
        <dbReference type="ChEBI" id="CHEBI:67140"/>
        <dbReference type="EC" id="3.1.3.2"/>
    </reaction>
    <physiologicalReaction direction="left-to-right" evidence="4">
        <dbReference type="Rhea" id="RHEA:15018"/>
    </physiologicalReaction>
</comment>
<evidence type="ECO:0000313" key="8">
    <source>
        <dbReference type="EMBL" id="NXR62120.1"/>
    </source>
</evidence>
<evidence type="ECO:0000313" key="9">
    <source>
        <dbReference type="Proteomes" id="UP000587697"/>
    </source>
</evidence>
<evidence type="ECO:0000256" key="5">
    <source>
        <dbReference type="ARBA" id="ARBA00053526"/>
    </source>
</evidence>
<dbReference type="PANTHER" id="PTHR11567:SF202">
    <property type="entry name" value="LYSOPHOSPHATIDIC ACID PHOSPHATASE TYPE 6"/>
    <property type="match status" value="1"/>
</dbReference>
<dbReference type="PANTHER" id="PTHR11567">
    <property type="entry name" value="ACID PHOSPHATASE-RELATED"/>
    <property type="match status" value="1"/>
</dbReference>
<dbReference type="FunFam" id="3.40.50.1240:FF:000030">
    <property type="entry name" value="Lysophosphatidic acid phosphatase type 6"/>
    <property type="match status" value="1"/>
</dbReference>
<comment type="caution">
    <text evidence="8">The sequence shown here is derived from an EMBL/GenBank/DDBJ whole genome shotgun (WGS) entry which is preliminary data.</text>
</comment>
<proteinExistence type="inferred from homology"/>
<evidence type="ECO:0000256" key="6">
    <source>
        <dbReference type="ARBA" id="ARBA00071693"/>
    </source>
</evidence>
<dbReference type="GO" id="GO:0052642">
    <property type="term" value="F:lysophosphatidic acid phosphatase activity"/>
    <property type="evidence" value="ECO:0007669"/>
    <property type="project" value="TreeGrafter"/>
</dbReference>
<dbReference type="AlphaFoldDB" id="A0A7L2MQ75"/>
<dbReference type="GO" id="GO:0003993">
    <property type="term" value="F:acid phosphatase activity"/>
    <property type="evidence" value="ECO:0007669"/>
    <property type="project" value="UniProtKB-EC"/>
</dbReference>
<gene>
    <name evidence="8" type="primary">Acp6</name>
    <name evidence="8" type="ORF">RHASIB_R00291</name>
</gene>
<dbReference type="EC" id="3.1.3.2" evidence="3"/>
<dbReference type="Pfam" id="PF00328">
    <property type="entry name" value="His_Phos_2"/>
    <property type="match status" value="1"/>
</dbReference>
<comment type="function">
    <text evidence="5">Hydrolyzes lysophosphatidic acid (LPA) containing a medium length fatty acid chain to the corresponding monoacylglycerol. Has highest activity with lysophosphatidic acid containing myristate (C14:0), monounsaturated oleate (C18:1) or palmitate (C16:0), and lower activity with C18:0 and C6:0 lysophosphatidic acid.</text>
</comment>
<feature type="signal peptide" evidence="7">
    <location>
        <begin position="1"/>
        <end position="24"/>
    </location>
</feature>
<evidence type="ECO:0000256" key="2">
    <source>
        <dbReference type="ARBA" id="ARBA00005375"/>
    </source>
</evidence>
<organism evidence="8 9">
    <name type="scientific">Rhadina sibilatrix</name>
    <dbReference type="NCBI Taxonomy" id="2585818"/>
    <lineage>
        <taxon>Eukaryota</taxon>
        <taxon>Metazoa</taxon>
        <taxon>Chordata</taxon>
        <taxon>Craniata</taxon>
        <taxon>Vertebrata</taxon>
        <taxon>Euteleostomi</taxon>
        <taxon>Archelosauria</taxon>
        <taxon>Archosauria</taxon>
        <taxon>Dinosauria</taxon>
        <taxon>Saurischia</taxon>
        <taxon>Theropoda</taxon>
        <taxon>Coelurosauria</taxon>
        <taxon>Aves</taxon>
        <taxon>Neognathae</taxon>
        <taxon>Neoaves</taxon>
        <taxon>Telluraves</taxon>
        <taxon>Australaves</taxon>
        <taxon>Passeriformes</taxon>
        <taxon>Sylvioidea</taxon>
        <taxon>Phylloscopidae</taxon>
        <taxon>Rhadina</taxon>
    </lineage>
</organism>
<name>A0A7L2MQ75_9PASS</name>
<evidence type="ECO:0000256" key="7">
    <source>
        <dbReference type="SAM" id="SignalP"/>
    </source>
</evidence>
<dbReference type="CDD" id="cd07061">
    <property type="entry name" value="HP_HAP_like"/>
    <property type="match status" value="1"/>
</dbReference>
<comment type="similarity">
    <text evidence="2">Belongs to the histidine acid phosphatase family.</text>
</comment>
<feature type="non-terminal residue" evidence="8">
    <location>
        <position position="1"/>
    </location>
</feature>
<feature type="non-terminal residue" evidence="8">
    <location>
        <position position="417"/>
    </location>
</feature>
<dbReference type="InterPro" id="IPR029033">
    <property type="entry name" value="His_PPase_superfam"/>
</dbReference>
<reference evidence="8 9" key="1">
    <citation type="submission" date="2019-09" db="EMBL/GenBank/DDBJ databases">
        <title>Bird 10,000 Genomes (B10K) Project - Family phase.</title>
        <authorList>
            <person name="Zhang G."/>
        </authorList>
    </citation>
    <scope>NUCLEOTIDE SEQUENCE [LARGE SCALE GENOMIC DNA]</scope>
    <source>
        <strain evidence="8">B10K-DU-002-26</strain>
        <tissue evidence="8">Muscle</tissue>
    </source>
</reference>
<accession>A0A7L2MQ75</accession>
<dbReference type="InterPro" id="IPR050645">
    <property type="entry name" value="Histidine_acid_phosphatase"/>
</dbReference>